<dbReference type="AlphaFoldDB" id="A0A0F9MZV4"/>
<reference evidence="4" key="1">
    <citation type="journal article" date="2015" name="Nature">
        <title>Complex archaea that bridge the gap between prokaryotes and eukaryotes.</title>
        <authorList>
            <person name="Spang A."/>
            <person name="Saw J.H."/>
            <person name="Jorgensen S.L."/>
            <person name="Zaremba-Niedzwiedzka K."/>
            <person name="Martijn J."/>
            <person name="Lind A.E."/>
            <person name="van Eijk R."/>
            <person name="Schleper C."/>
            <person name="Guy L."/>
            <person name="Ettema T.J."/>
        </authorList>
    </citation>
    <scope>NUCLEOTIDE SEQUENCE</scope>
</reference>
<gene>
    <name evidence="4" type="ORF">LCGC14_1322470</name>
</gene>
<evidence type="ECO:0000256" key="3">
    <source>
        <dbReference type="ARBA" id="ARBA00023274"/>
    </source>
</evidence>
<dbReference type="EMBL" id="LAZR01007908">
    <property type="protein sequence ID" value="KKM82150.1"/>
    <property type="molecule type" value="Genomic_DNA"/>
</dbReference>
<evidence type="ECO:0000313" key="4">
    <source>
        <dbReference type="EMBL" id="KKM82150.1"/>
    </source>
</evidence>
<protein>
    <submittedName>
        <fullName evidence="4">Uncharacterized protein</fullName>
    </submittedName>
</protein>
<dbReference type="InterPro" id="IPR016180">
    <property type="entry name" value="Ribosomal_uL16_dom"/>
</dbReference>
<proteinExistence type="inferred from homology"/>
<dbReference type="GO" id="GO:0006412">
    <property type="term" value="P:translation"/>
    <property type="evidence" value="ECO:0007669"/>
    <property type="project" value="InterPro"/>
</dbReference>
<evidence type="ECO:0000256" key="2">
    <source>
        <dbReference type="ARBA" id="ARBA00022980"/>
    </source>
</evidence>
<sequence length="224" mass="25972">MERVIRSNNTIGDIVANKRPWHCYSKWTRRAYQHKRSKNHRREYARGGAQSKIVRFWGGNKETPWNEWELAVGLKVNRQIQISSNSLEAIRITINSGLQKVLGRQNFRLRIRPKPFQKFRENRMLAFAGADRVQSGMRNSFGRSTGVCARVRAGQIIVDVGIQLKNLAIVRDRLRIASMKISSPCQTVVLEYKTPELLKQAGLPFYNAKKRREIPFYELAFVKT</sequence>
<dbReference type="InterPro" id="IPR047873">
    <property type="entry name" value="Ribosomal_uL16"/>
</dbReference>
<comment type="caution">
    <text evidence="4">The sequence shown here is derived from an EMBL/GenBank/DDBJ whole genome shotgun (WGS) entry which is preliminary data.</text>
</comment>
<comment type="similarity">
    <text evidence="1">Belongs to the universal ribosomal protein uL16 family.</text>
</comment>
<dbReference type="GO" id="GO:0003735">
    <property type="term" value="F:structural constituent of ribosome"/>
    <property type="evidence" value="ECO:0007669"/>
    <property type="project" value="InterPro"/>
</dbReference>
<dbReference type="PANTHER" id="PTHR11726">
    <property type="entry name" value="60S RIBOSOMAL PROTEIN L10"/>
    <property type="match status" value="1"/>
</dbReference>
<dbReference type="NCBIfam" id="NF003239">
    <property type="entry name" value="PRK04199.1-4"/>
    <property type="match status" value="1"/>
</dbReference>
<dbReference type="InterPro" id="IPR036920">
    <property type="entry name" value="Ribosomal_uL16_sf"/>
</dbReference>
<keyword evidence="2" id="KW-0689">Ribosomal protein</keyword>
<organism evidence="4">
    <name type="scientific">marine sediment metagenome</name>
    <dbReference type="NCBI Taxonomy" id="412755"/>
    <lineage>
        <taxon>unclassified sequences</taxon>
        <taxon>metagenomes</taxon>
        <taxon>ecological metagenomes</taxon>
    </lineage>
</organism>
<evidence type="ECO:0000256" key="1">
    <source>
        <dbReference type="ARBA" id="ARBA00008931"/>
    </source>
</evidence>
<dbReference type="GO" id="GO:0005840">
    <property type="term" value="C:ribosome"/>
    <property type="evidence" value="ECO:0007669"/>
    <property type="project" value="UniProtKB-KW"/>
</dbReference>
<dbReference type="Pfam" id="PF00252">
    <property type="entry name" value="Ribosomal_L16"/>
    <property type="match status" value="1"/>
</dbReference>
<dbReference type="Gene3D" id="3.90.1170.10">
    <property type="entry name" value="Ribosomal protein L10e/L16"/>
    <property type="match status" value="1"/>
</dbReference>
<dbReference type="GO" id="GO:1990904">
    <property type="term" value="C:ribonucleoprotein complex"/>
    <property type="evidence" value="ECO:0007669"/>
    <property type="project" value="UniProtKB-KW"/>
</dbReference>
<dbReference type="CDD" id="cd01433">
    <property type="entry name" value="Ribosomal_L16_L10e"/>
    <property type="match status" value="1"/>
</dbReference>
<keyword evidence="3" id="KW-0687">Ribonucleoprotein</keyword>
<name>A0A0F9MZV4_9ZZZZ</name>
<dbReference type="SUPFAM" id="SSF54686">
    <property type="entry name" value="Ribosomal protein L16p/L10e"/>
    <property type="match status" value="1"/>
</dbReference>
<dbReference type="InterPro" id="IPR001197">
    <property type="entry name" value="Ribosomal_uL16_euk_arch"/>
</dbReference>
<accession>A0A0F9MZV4</accession>